<dbReference type="EMBL" id="JXTC01000117">
    <property type="protein sequence ID" value="PON87427.1"/>
    <property type="molecule type" value="Genomic_DNA"/>
</dbReference>
<reference evidence="2" key="1">
    <citation type="submission" date="2016-06" db="EMBL/GenBank/DDBJ databases">
        <title>Parallel loss of symbiosis genes in relatives of nitrogen-fixing non-legume Parasponia.</title>
        <authorList>
            <person name="Van Velzen R."/>
            <person name="Holmer R."/>
            <person name="Bu F."/>
            <person name="Rutten L."/>
            <person name="Van Zeijl A."/>
            <person name="Liu W."/>
            <person name="Santuari L."/>
            <person name="Cao Q."/>
            <person name="Sharma T."/>
            <person name="Shen D."/>
            <person name="Roswanjaya Y."/>
            <person name="Wardhani T."/>
            <person name="Kalhor M.S."/>
            <person name="Jansen J."/>
            <person name="Van den Hoogen J."/>
            <person name="Gungor B."/>
            <person name="Hartog M."/>
            <person name="Hontelez J."/>
            <person name="Verver J."/>
            <person name="Yang W.-C."/>
            <person name="Schijlen E."/>
            <person name="Repin R."/>
            <person name="Schilthuizen M."/>
            <person name="Schranz E."/>
            <person name="Heidstra R."/>
            <person name="Miyata K."/>
            <person name="Fedorova E."/>
            <person name="Kohlen W."/>
            <person name="Bisseling T."/>
            <person name="Smit S."/>
            <person name="Geurts R."/>
        </authorList>
    </citation>
    <scope>NUCLEOTIDE SEQUENCE [LARGE SCALE GENOMIC DNA]</scope>
    <source>
        <strain evidence="2">cv. RG33-2</strain>
    </source>
</reference>
<dbReference type="Proteomes" id="UP000237000">
    <property type="component" value="Unassembled WGS sequence"/>
</dbReference>
<organism evidence="1 2">
    <name type="scientific">Trema orientale</name>
    <name type="common">Charcoal tree</name>
    <name type="synonym">Celtis orientalis</name>
    <dbReference type="NCBI Taxonomy" id="63057"/>
    <lineage>
        <taxon>Eukaryota</taxon>
        <taxon>Viridiplantae</taxon>
        <taxon>Streptophyta</taxon>
        <taxon>Embryophyta</taxon>
        <taxon>Tracheophyta</taxon>
        <taxon>Spermatophyta</taxon>
        <taxon>Magnoliopsida</taxon>
        <taxon>eudicotyledons</taxon>
        <taxon>Gunneridae</taxon>
        <taxon>Pentapetalae</taxon>
        <taxon>rosids</taxon>
        <taxon>fabids</taxon>
        <taxon>Rosales</taxon>
        <taxon>Cannabaceae</taxon>
        <taxon>Trema</taxon>
    </lineage>
</organism>
<name>A0A2P5EPF2_TREOI</name>
<proteinExistence type="predicted"/>
<accession>A0A2P5EPF2</accession>
<evidence type="ECO:0000313" key="1">
    <source>
        <dbReference type="EMBL" id="PON87427.1"/>
    </source>
</evidence>
<gene>
    <name evidence="1" type="ORF">TorRG33x02_167800</name>
</gene>
<dbReference type="OrthoDB" id="10409943at2759"/>
<evidence type="ECO:0000313" key="2">
    <source>
        <dbReference type="Proteomes" id="UP000237000"/>
    </source>
</evidence>
<comment type="caution">
    <text evidence="1">The sequence shown here is derived from an EMBL/GenBank/DDBJ whole genome shotgun (WGS) entry which is preliminary data.</text>
</comment>
<protein>
    <submittedName>
        <fullName evidence="1">Uncharacterized protein</fullName>
    </submittedName>
</protein>
<dbReference type="InParanoid" id="A0A2P5EPF2"/>
<sequence length="55" mass="6858">VFDWWRCNPFRRVPRRPPRVGWFKTESRRENVAGCDWMLERLSSHLESRNQKKKK</sequence>
<dbReference type="AlphaFoldDB" id="A0A2P5EPF2"/>
<keyword evidence="2" id="KW-1185">Reference proteome</keyword>
<feature type="non-terminal residue" evidence="1">
    <location>
        <position position="1"/>
    </location>
</feature>